<gene>
    <name evidence="5" type="ORF">CVN68_09235</name>
</gene>
<dbReference type="InterPro" id="IPR041698">
    <property type="entry name" value="Methyltransf_25"/>
</dbReference>
<protein>
    <submittedName>
        <fullName evidence="5">SAM-dependent methyltransferase</fullName>
    </submittedName>
</protein>
<evidence type="ECO:0000256" key="2">
    <source>
        <dbReference type="ARBA" id="ARBA00022679"/>
    </source>
</evidence>
<organism evidence="5 6">
    <name type="scientific">Sphingomonas psychrotolerans</name>
    <dbReference type="NCBI Taxonomy" id="1327635"/>
    <lineage>
        <taxon>Bacteria</taxon>
        <taxon>Pseudomonadati</taxon>
        <taxon>Pseudomonadota</taxon>
        <taxon>Alphaproteobacteria</taxon>
        <taxon>Sphingomonadales</taxon>
        <taxon>Sphingomonadaceae</taxon>
        <taxon>Sphingomonas</taxon>
    </lineage>
</organism>
<reference evidence="5 6" key="1">
    <citation type="submission" date="2017-11" db="EMBL/GenBank/DDBJ databases">
        <title>Complete genome sequence of Sphingomonas sp. Strain Cra20, a psychrotolerant potential plant growth promoting rhizobacteria.</title>
        <authorList>
            <person name="Luo Y."/>
        </authorList>
    </citation>
    <scope>NUCLEOTIDE SEQUENCE [LARGE SCALE GENOMIC DNA]</scope>
    <source>
        <strain evidence="5 6">Cra20</strain>
    </source>
</reference>
<dbReference type="GO" id="GO:0032259">
    <property type="term" value="P:methylation"/>
    <property type="evidence" value="ECO:0007669"/>
    <property type="project" value="UniProtKB-KW"/>
</dbReference>
<feature type="domain" description="Methyltransferase" evidence="4">
    <location>
        <begin position="51"/>
        <end position="139"/>
    </location>
</feature>
<keyword evidence="2 5" id="KW-0808">Transferase</keyword>
<dbReference type="PANTHER" id="PTHR43464:SF19">
    <property type="entry name" value="UBIQUINONE BIOSYNTHESIS O-METHYLTRANSFERASE, MITOCHONDRIAL"/>
    <property type="match status" value="1"/>
</dbReference>
<evidence type="ECO:0000259" key="4">
    <source>
        <dbReference type="Pfam" id="PF13649"/>
    </source>
</evidence>
<accession>A0A2K8ME21</accession>
<name>A0A2K8ME21_9SPHN</name>
<dbReference type="AlphaFoldDB" id="A0A2K8ME21"/>
<dbReference type="SUPFAM" id="SSF53335">
    <property type="entry name" value="S-adenosyl-L-methionine-dependent methyltransferases"/>
    <property type="match status" value="1"/>
</dbReference>
<dbReference type="KEGG" id="sphc:CVN68_09235"/>
<keyword evidence="3" id="KW-0949">S-adenosyl-L-methionine</keyword>
<proteinExistence type="predicted"/>
<sequence length="278" mass="29708">MQIEAPEDQAALWNGSAGQAWVDGQDLLDRLFAPFEQLLVEGALAQVADDVLDIGCGTGSTTVAVARALAAARCTGLDISAPMIEAARARAGWEALPVDFVVGDAETHGFEARRFDRIVSRFGVMFFADPVAAFANLRGSARDGAALDLIVWRSAEDNPFMITAERAAAPLLPCLPARKAGGPGQFGFADPDRVRTILGEGGWGDVAVRPLDIPCVMPEAELVRYFTRLGPVGRLLGQVDAPARERIVETVRAAFDPYVQQDEVRFAAACWRIGGRAG</sequence>
<keyword evidence="6" id="KW-1185">Reference proteome</keyword>
<dbReference type="OrthoDB" id="9777638at2"/>
<evidence type="ECO:0000313" key="6">
    <source>
        <dbReference type="Proteomes" id="UP000229081"/>
    </source>
</evidence>
<dbReference type="Pfam" id="PF13649">
    <property type="entry name" value="Methyltransf_25"/>
    <property type="match status" value="1"/>
</dbReference>
<dbReference type="Proteomes" id="UP000229081">
    <property type="component" value="Chromosome"/>
</dbReference>
<dbReference type="PANTHER" id="PTHR43464">
    <property type="entry name" value="METHYLTRANSFERASE"/>
    <property type="match status" value="1"/>
</dbReference>
<evidence type="ECO:0000256" key="1">
    <source>
        <dbReference type="ARBA" id="ARBA00022603"/>
    </source>
</evidence>
<evidence type="ECO:0000256" key="3">
    <source>
        <dbReference type="ARBA" id="ARBA00022691"/>
    </source>
</evidence>
<dbReference type="Gene3D" id="3.40.50.150">
    <property type="entry name" value="Vaccinia Virus protein VP39"/>
    <property type="match status" value="1"/>
</dbReference>
<keyword evidence="1 5" id="KW-0489">Methyltransferase</keyword>
<dbReference type="GO" id="GO:0008168">
    <property type="term" value="F:methyltransferase activity"/>
    <property type="evidence" value="ECO:0007669"/>
    <property type="project" value="UniProtKB-KW"/>
</dbReference>
<evidence type="ECO:0000313" key="5">
    <source>
        <dbReference type="EMBL" id="ATY32135.1"/>
    </source>
</evidence>
<dbReference type="CDD" id="cd02440">
    <property type="entry name" value="AdoMet_MTases"/>
    <property type="match status" value="1"/>
</dbReference>
<dbReference type="RefSeq" id="WP_100281944.1">
    <property type="nucleotide sequence ID" value="NZ_CP024923.1"/>
</dbReference>
<dbReference type="EMBL" id="CP024923">
    <property type="protein sequence ID" value="ATY32135.1"/>
    <property type="molecule type" value="Genomic_DNA"/>
</dbReference>
<dbReference type="InterPro" id="IPR029063">
    <property type="entry name" value="SAM-dependent_MTases_sf"/>
</dbReference>